<dbReference type="Proteomes" id="UP001203297">
    <property type="component" value="Unassembled WGS sequence"/>
</dbReference>
<evidence type="ECO:0000313" key="3">
    <source>
        <dbReference type="EMBL" id="KAI0293866.1"/>
    </source>
</evidence>
<comment type="caution">
    <text evidence="3">The sequence shown here is derived from an EMBL/GenBank/DDBJ whole genome shotgun (WGS) entry which is preliminary data.</text>
</comment>
<gene>
    <name evidence="3" type="ORF">B0F90DRAFT_1351054</name>
</gene>
<evidence type="ECO:0000256" key="1">
    <source>
        <dbReference type="SAM" id="MobiDB-lite"/>
    </source>
</evidence>
<name>A0AAD4LXB9_9AGAM</name>
<organism evidence="3 4">
    <name type="scientific">Multifurca ochricompacta</name>
    <dbReference type="NCBI Taxonomy" id="376703"/>
    <lineage>
        <taxon>Eukaryota</taxon>
        <taxon>Fungi</taxon>
        <taxon>Dikarya</taxon>
        <taxon>Basidiomycota</taxon>
        <taxon>Agaricomycotina</taxon>
        <taxon>Agaricomycetes</taxon>
        <taxon>Russulales</taxon>
        <taxon>Russulaceae</taxon>
        <taxon>Multifurca</taxon>
    </lineage>
</organism>
<feature type="region of interest" description="Disordered" evidence="1">
    <location>
        <begin position="1"/>
        <end position="23"/>
    </location>
</feature>
<sequence>MATMIFTEPPAYTPGGPTLNQPRQQDDVLEDVLRPSSSTPPPAYTERTARKFNIISSSGTGTGTGTGIGILNASIIDAVTGRLIYTTSTDPKIKKTSVQRRRRVVGVSTSSSEYLLSDSDTESSLTCSSSDNEGIELARFGWDRSSPRVRLLLFDVKKKKKQPKVKCKDWLPLVGTTATSKSNTLRYGSRLLTLHDMRYIITERKDGVGYLLRADNNNNNTSSPTSFLPLARWRATSSEDAIVSQQRLELFEETITTPGLFDALVLALVVLQSRQPLGDDLPDSLDLTSPKFYGVGDLTWR</sequence>
<accession>A0AAD4LXB9</accession>
<reference evidence="3" key="1">
    <citation type="journal article" date="2022" name="New Phytol.">
        <title>Evolutionary transition to the ectomycorrhizal habit in the genomes of a hyperdiverse lineage of mushroom-forming fungi.</title>
        <authorList>
            <person name="Looney B."/>
            <person name="Miyauchi S."/>
            <person name="Morin E."/>
            <person name="Drula E."/>
            <person name="Courty P.E."/>
            <person name="Kohler A."/>
            <person name="Kuo A."/>
            <person name="LaButti K."/>
            <person name="Pangilinan J."/>
            <person name="Lipzen A."/>
            <person name="Riley R."/>
            <person name="Andreopoulos W."/>
            <person name="He G."/>
            <person name="Johnson J."/>
            <person name="Nolan M."/>
            <person name="Tritt A."/>
            <person name="Barry K.W."/>
            <person name="Grigoriev I.V."/>
            <person name="Nagy L.G."/>
            <person name="Hibbett D."/>
            <person name="Henrissat B."/>
            <person name="Matheny P.B."/>
            <person name="Labbe J."/>
            <person name="Martin F.M."/>
        </authorList>
    </citation>
    <scope>NUCLEOTIDE SEQUENCE</scope>
    <source>
        <strain evidence="3">BPL690</strain>
    </source>
</reference>
<dbReference type="InterPro" id="IPR007110">
    <property type="entry name" value="Ig-like_dom"/>
</dbReference>
<feature type="domain" description="Ig-like" evidence="2">
    <location>
        <begin position="91"/>
        <end position="228"/>
    </location>
</feature>
<dbReference type="AlphaFoldDB" id="A0AAD4LXB9"/>
<protein>
    <recommendedName>
        <fullName evidence="2">Ig-like domain-containing protein</fullName>
    </recommendedName>
</protein>
<proteinExistence type="predicted"/>
<keyword evidence="4" id="KW-1185">Reference proteome</keyword>
<dbReference type="EMBL" id="WTXG01000087">
    <property type="protein sequence ID" value="KAI0293866.1"/>
    <property type="molecule type" value="Genomic_DNA"/>
</dbReference>
<evidence type="ECO:0000259" key="2">
    <source>
        <dbReference type="PROSITE" id="PS50835"/>
    </source>
</evidence>
<evidence type="ECO:0000313" key="4">
    <source>
        <dbReference type="Proteomes" id="UP001203297"/>
    </source>
</evidence>
<dbReference type="PROSITE" id="PS50835">
    <property type="entry name" value="IG_LIKE"/>
    <property type="match status" value="1"/>
</dbReference>